<reference evidence="1" key="1">
    <citation type="journal article" date="2020" name="Nature">
        <title>Giant virus diversity and host interactions through global metagenomics.</title>
        <authorList>
            <person name="Schulz F."/>
            <person name="Roux S."/>
            <person name="Paez-Espino D."/>
            <person name="Jungbluth S."/>
            <person name="Walsh D.A."/>
            <person name="Denef V.J."/>
            <person name="McMahon K.D."/>
            <person name="Konstantinidis K.T."/>
            <person name="Eloe-Fadrosh E.A."/>
            <person name="Kyrpides N.C."/>
            <person name="Woyke T."/>
        </authorList>
    </citation>
    <scope>NUCLEOTIDE SEQUENCE</scope>
    <source>
        <strain evidence="1">GVMAG-M-3300023184-24</strain>
    </source>
</reference>
<dbReference type="InterPro" id="IPR007031">
    <property type="entry name" value="Poxvirus_VLTF3"/>
</dbReference>
<organism evidence="1">
    <name type="scientific">viral metagenome</name>
    <dbReference type="NCBI Taxonomy" id="1070528"/>
    <lineage>
        <taxon>unclassified sequences</taxon>
        <taxon>metagenomes</taxon>
        <taxon>organismal metagenomes</taxon>
    </lineage>
</organism>
<dbReference type="EMBL" id="MN740110">
    <property type="protein sequence ID" value="QHT88143.1"/>
    <property type="molecule type" value="Genomic_DNA"/>
</dbReference>
<proteinExistence type="predicted"/>
<sequence>MNLSKKKYTRQSEQSDNNDYDILHLDEKIKKYILQESRNIDNYKKELYNLVNLHTSDVPDRKRNEINNRIETLKQKIYEIENDILMAEYIYTVTPIIEKYKKMIQTPVKVSFFNTMNKKEQSVNTIISKNIYENEKYELMDEFYDIAKKYINIKSYKKETTQKYVCECGNQYNYIENNNKIICNECSNVHTIQSIQTSFKDIDRVNLSQKYKYKKKVHFRDTVNQYQGKQNKKIEPNTYKILEEQFEIHNLVNKEGKTYHEKYANITKEHIYMFLFETNNSNYYEDINMIHTHFTGIPCPDITDIEHLLYEDFDKVVDAYESLEDIDRIHFLNGQYILYQLLRRRKIKVKESDFDILKTRERLVEHDEIYQKICMKLEWCFLPTV</sequence>
<evidence type="ECO:0000313" key="1">
    <source>
        <dbReference type="EMBL" id="QHT88143.1"/>
    </source>
</evidence>
<dbReference type="Pfam" id="PF04947">
    <property type="entry name" value="Pox_VLTF3"/>
    <property type="match status" value="1"/>
</dbReference>
<protein>
    <submittedName>
        <fullName evidence="1">Uncharacterized protein</fullName>
    </submittedName>
</protein>
<accession>A0A6C0I7M1</accession>
<dbReference type="GO" id="GO:0046782">
    <property type="term" value="P:regulation of viral transcription"/>
    <property type="evidence" value="ECO:0007669"/>
    <property type="project" value="InterPro"/>
</dbReference>
<name>A0A6C0I7M1_9ZZZZ</name>
<dbReference type="AlphaFoldDB" id="A0A6C0I7M1"/>